<feature type="domain" description="Conserved Oligomeric Golgi complex subunit 6 C-terminal" evidence="1">
    <location>
        <begin position="2"/>
        <end position="97"/>
    </location>
</feature>
<gene>
    <name evidence="2" type="ORF">PPACK8108_LOCUS23478</name>
</gene>
<dbReference type="PANTHER" id="PTHR21506">
    <property type="entry name" value="COMPONENT OF OLIGOMERIC GOLGI COMPLEX 6"/>
    <property type="match status" value="1"/>
</dbReference>
<dbReference type="PANTHER" id="PTHR21506:SF0">
    <property type="entry name" value="CONSERVED OLIGOMERIC GOLGI COMPLEX SUBUNIT 6"/>
    <property type="match status" value="1"/>
</dbReference>
<evidence type="ECO:0000313" key="2">
    <source>
        <dbReference type="EMBL" id="CAH7688505.1"/>
    </source>
</evidence>
<keyword evidence="3" id="KW-1185">Reference proteome</keyword>
<proteinExistence type="predicted"/>
<evidence type="ECO:0000259" key="1">
    <source>
        <dbReference type="Pfam" id="PF20653"/>
    </source>
</evidence>
<dbReference type="InterPro" id="IPR010490">
    <property type="entry name" value="COG6"/>
</dbReference>
<dbReference type="GO" id="GO:0006891">
    <property type="term" value="P:intra-Golgi vesicle-mediated transport"/>
    <property type="evidence" value="ECO:0007669"/>
    <property type="project" value="InterPro"/>
</dbReference>
<evidence type="ECO:0000313" key="3">
    <source>
        <dbReference type="Proteomes" id="UP001153365"/>
    </source>
</evidence>
<comment type="caution">
    <text evidence="2">The sequence shown here is derived from an EMBL/GenBank/DDBJ whole genome shotgun (WGS) entry which is preliminary data.</text>
</comment>
<sequence>MANLKEIMSIYEASLEDYPMEKSFGRVLDLVIDPMLELVEKMAEMLSRKLDQLIFCVNCLEHVQNTLGDFEFTKLSSKKVKLRLEENLTRLIQEHFKDTQNPEYMLWIADLESQPLGCNMHWHKIVNEFGSEYMLETNDDSLLYILTNKDVPKQKTIENRDPETPLSKVKNGDSKSITKGSEDFKKFLIDLDPINSAELSLIRSTRLRSKVHRQGLNLIYQAYETLWDQDDILCQAIPTVVLEGSCIGTIHVDSDSSNTLRHSTWIIRTASTTVLHQEALKMCELFMIVFGSPLWCVTICLDMKDNEANSKCLKLAVDLNKRTEEEPVKIAATWNRGFNLILTTLENS</sequence>
<dbReference type="InterPro" id="IPR048369">
    <property type="entry name" value="COG6_C"/>
</dbReference>
<dbReference type="Pfam" id="PF20653">
    <property type="entry name" value="COG6_C"/>
    <property type="match status" value="1"/>
</dbReference>
<organism evidence="2 3">
    <name type="scientific">Phakopsora pachyrhizi</name>
    <name type="common">Asian soybean rust disease fungus</name>
    <dbReference type="NCBI Taxonomy" id="170000"/>
    <lineage>
        <taxon>Eukaryota</taxon>
        <taxon>Fungi</taxon>
        <taxon>Dikarya</taxon>
        <taxon>Basidiomycota</taxon>
        <taxon>Pucciniomycotina</taxon>
        <taxon>Pucciniomycetes</taxon>
        <taxon>Pucciniales</taxon>
        <taxon>Phakopsoraceae</taxon>
        <taxon>Phakopsora</taxon>
    </lineage>
</organism>
<name>A0AAV0BPD1_PHAPC</name>
<protein>
    <submittedName>
        <fullName evidence="2">Oligomeric complex COG6-domain-containing protein</fullName>
    </submittedName>
</protein>
<dbReference type="GO" id="GO:0017119">
    <property type="term" value="C:Golgi transport complex"/>
    <property type="evidence" value="ECO:0007669"/>
    <property type="project" value="InterPro"/>
</dbReference>
<reference evidence="2" key="1">
    <citation type="submission" date="2022-06" db="EMBL/GenBank/DDBJ databases">
        <authorList>
            <consortium name="SYNGENTA / RWTH Aachen University"/>
        </authorList>
    </citation>
    <scope>NUCLEOTIDE SEQUENCE</scope>
</reference>
<dbReference type="AlphaFoldDB" id="A0AAV0BPD1"/>
<dbReference type="EMBL" id="CALTRL010005986">
    <property type="protein sequence ID" value="CAH7688505.1"/>
    <property type="molecule type" value="Genomic_DNA"/>
</dbReference>
<accession>A0AAV0BPD1</accession>
<dbReference type="Gene3D" id="2.130.10.120">
    <property type="entry name" value="Prolyl oligopeptidase, N-terminal domain"/>
    <property type="match status" value="1"/>
</dbReference>
<dbReference type="Proteomes" id="UP001153365">
    <property type="component" value="Unassembled WGS sequence"/>
</dbReference>